<dbReference type="Pfam" id="PF16481">
    <property type="entry name" value="DUF5058"/>
    <property type="match status" value="1"/>
</dbReference>
<sequence>MDYLEIANSPVMWAACTPAIVLVLVQAAMFTKKAMKDGKRMGITDEQFKTAISASFTASIGPSIVILIGMVSLLASVGGPLSWMRLAYIGSVTFELGAADKAATAAGAQLGTSSMTAEVFACCAWVMCICCLGWIIVSALFTDKMDVLRAKASGGSPEKLAIISAGGTMGAFSYMTFDRAFPLNVQTYAAVIGFVVMFVLISYGKKSGAKWPAKWGMTIAMFAGMLGGAFFL</sequence>
<organism evidence="2">
    <name type="scientific">uncultured Anaerotruncus sp</name>
    <dbReference type="NCBI Taxonomy" id="905011"/>
    <lineage>
        <taxon>Bacteria</taxon>
        <taxon>Bacillati</taxon>
        <taxon>Bacillota</taxon>
        <taxon>Clostridia</taxon>
        <taxon>Eubacteriales</taxon>
        <taxon>Oscillospiraceae</taxon>
        <taxon>Anaerotruncus</taxon>
        <taxon>environmental samples</taxon>
    </lineage>
</organism>
<keyword evidence="1" id="KW-1133">Transmembrane helix</keyword>
<protein>
    <recommendedName>
        <fullName evidence="3">DUF5058 domain-containing protein</fullName>
    </recommendedName>
</protein>
<proteinExistence type="predicted"/>
<evidence type="ECO:0000256" key="1">
    <source>
        <dbReference type="SAM" id="Phobius"/>
    </source>
</evidence>
<keyword evidence="1" id="KW-0812">Transmembrane</keyword>
<feature type="transmembrane region" description="Helical" evidence="1">
    <location>
        <begin position="183"/>
        <end position="203"/>
    </location>
</feature>
<dbReference type="EMBL" id="CACRSL010000005">
    <property type="protein sequence ID" value="VYT26532.1"/>
    <property type="molecule type" value="Genomic_DNA"/>
</dbReference>
<accession>A0A6N2VC69</accession>
<keyword evidence="1" id="KW-0472">Membrane</keyword>
<feature type="transmembrane region" description="Helical" evidence="1">
    <location>
        <begin position="215"/>
        <end position="231"/>
    </location>
</feature>
<evidence type="ECO:0008006" key="3">
    <source>
        <dbReference type="Google" id="ProtNLM"/>
    </source>
</evidence>
<feature type="transmembrane region" description="Helical" evidence="1">
    <location>
        <begin position="117"/>
        <end position="140"/>
    </location>
</feature>
<reference evidence="2" key="1">
    <citation type="submission" date="2019-11" db="EMBL/GenBank/DDBJ databases">
        <authorList>
            <person name="Feng L."/>
        </authorList>
    </citation>
    <scope>NUCLEOTIDE SEQUENCE</scope>
    <source>
        <strain evidence="2">AundefinedLFYP135</strain>
    </source>
</reference>
<dbReference type="InterPro" id="IPR032479">
    <property type="entry name" value="DUF5058"/>
</dbReference>
<evidence type="ECO:0000313" key="2">
    <source>
        <dbReference type="EMBL" id="VYT26532.1"/>
    </source>
</evidence>
<name>A0A6N2VC69_9FIRM</name>
<feature type="transmembrane region" description="Helical" evidence="1">
    <location>
        <begin position="160"/>
        <end position="177"/>
    </location>
</feature>
<gene>
    <name evidence="2" type="ORF">AULFYP135_02363</name>
</gene>
<feature type="transmembrane region" description="Helical" evidence="1">
    <location>
        <begin position="51"/>
        <end position="75"/>
    </location>
</feature>
<feature type="transmembrane region" description="Helical" evidence="1">
    <location>
        <begin position="12"/>
        <end position="30"/>
    </location>
</feature>
<dbReference type="AlphaFoldDB" id="A0A6N2VC69"/>